<keyword evidence="3 5" id="KW-0732">Signal</keyword>
<dbReference type="SUPFAM" id="SSF55797">
    <property type="entry name" value="PR-1-like"/>
    <property type="match status" value="1"/>
</dbReference>
<protein>
    <submittedName>
        <fullName evidence="7">GLIPR1-like protein 1</fullName>
    </submittedName>
</protein>
<reference evidence="7" key="2">
    <citation type="submission" date="2025-08" db="UniProtKB">
        <authorList>
            <consortium name="Ensembl"/>
        </authorList>
    </citation>
    <scope>IDENTIFICATION</scope>
</reference>
<dbReference type="InterPro" id="IPR014044">
    <property type="entry name" value="CAP_dom"/>
</dbReference>
<accession>A0A8C4X496</accession>
<name>A0A8C4X496_ERPCA</name>
<dbReference type="GeneTree" id="ENSGT00940000166459"/>
<dbReference type="Proteomes" id="UP000694620">
    <property type="component" value="Chromosome 1"/>
</dbReference>
<dbReference type="PRINTS" id="PR00837">
    <property type="entry name" value="V5TPXLIKE"/>
</dbReference>
<dbReference type="InterPro" id="IPR001283">
    <property type="entry name" value="CRISP-related"/>
</dbReference>
<dbReference type="InterPro" id="IPR002413">
    <property type="entry name" value="V5_allergen-like"/>
</dbReference>
<reference evidence="7" key="3">
    <citation type="submission" date="2025-09" db="UniProtKB">
        <authorList>
            <consortium name="Ensembl"/>
        </authorList>
    </citation>
    <scope>IDENTIFICATION</scope>
</reference>
<dbReference type="Pfam" id="PF00188">
    <property type="entry name" value="CAP"/>
    <property type="match status" value="1"/>
</dbReference>
<dbReference type="Gene3D" id="3.40.33.10">
    <property type="entry name" value="CAP"/>
    <property type="match status" value="1"/>
</dbReference>
<reference evidence="7" key="1">
    <citation type="submission" date="2021-06" db="EMBL/GenBank/DDBJ databases">
        <authorList>
            <consortium name="Wellcome Sanger Institute Data Sharing"/>
        </authorList>
    </citation>
    <scope>NUCLEOTIDE SEQUENCE [LARGE SCALE GENOMIC DNA]</scope>
</reference>
<feature type="signal peptide" evidence="5">
    <location>
        <begin position="1"/>
        <end position="27"/>
    </location>
</feature>
<dbReference type="InterPro" id="IPR035940">
    <property type="entry name" value="CAP_sf"/>
</dbReference>
<gene>
    <name evidence="7" type="primary">glipr1a</name>
</gene>
<comment type="similarity">
    <text evidence="2">Belongs to the CRISP family.</text>
</comment>
<sequence length="274" mass="30632">MDPLGMPQTAGYLFVFVLAMSLPAVHPLPDINDQSFIDEYIKAHNYYRSKVKPAASDMKRMSWDDALAKTARAWARKCNFNHNNYLREKGKVHPLFSPVGENIWVGRPPQSFNASKAIQSWYSEVKAYSYQANSCTSICGHYTQLVWAKSYKVGCAAVVCEKGIIDYNPAPGAIFVCNYAEAGNYEGVKPYKTGGACTDCDSQDSCSDNLCSNPKRDQQSKYPHWTPDWDDSSSSANTIVSYQAVLITRLFSLIPVLAMGYAATFLWPQIFAYE</sequence>
<feature type="domain" description="SCP" evidence="6">
    <location>
        <begin position="35"/>
        <end position="187"/>
    </location>
</feature>
<evidence type="ECO:0000259" key="6">
    <source>
        <dbReference type="SMART" id="SM00198"/>
    </source>
</evidence>
<evidence type="ECO:0000313" key="8">
    <source>
        <dbReference type="Proteomes" id="UP000694620"/>
    </source>
</evidence>
<dbReference type="PROSITE" id="PS01009">
    <property type="entry name" value="CRISP_1"/>
    <property type="match status" value="1"/>
</dbReference>
<feature type="chain" id="PRO_5034681480" evidence="5">
    <location>
        <begin position="28"/>
        <end position="274"/>
    </location>
</feature>
<dbReference type="GO" id="GO:0016020">
    <property type="term" value="C:membrane"/>
    <property type="evidence" value="ECO:0007669"/>
    <property type="project" value="UniProtKB-SubCell"/>
</dbReference>
<dbReference type="AlphaFoldDB" id="A0A8C4X496"/>
<evidence type="ECO:0000313" key="7">
    <source>
        <dbReference type="Ensembl" id="ENSECRP00000003690.1"/>
    </source>
</evidence>
<evidence type="ECO:0000256" key="5">
    <source>
        <dbReference type="SAM" id="SignalP"/>
    </source>
</evidence>
<dbReference type="GO" id="GO:0005576">
    <property type="term" value="C:extracellular region"/>
    <property type="evidence" value="ECO:0007669"/>
    <property type="project" value="InterPro"/>
</dbReference>
<dbReference type="PANTHER" id="PTHR10334">
    <property type="entry name" value="CYSTEINE-RICH SECRETORY PROTEIN-RELATED"/>
    <property type="match status" value="1"/>
</dbReference>
<proteinExistence type="inferred from homology"/>
<keyword evidence="4" id="KW-0472">Membrane</keyword>
<dbReference type="PRINTS" id="PR00838">
    <property type="entry name" value="V5ALLERGEN"/>
</dbReference>
<evidence type="ECO:0000256" key="1">
    <source>
        <dbReference type="ARBA" id="ARBA00004370"/>
    </source>
</evidence>
<organism evidence="7 8">
    <name type="scientific">Erpetoichthys calabaricus</name>
    <name type="common">Rope fish</name>
    <name type="synonym">Calamoichthys calabaricus</name>
    <dbReference type="NCBI Taxonomy" id="27687"/>
    <lineage>
        <taxon>Eukaryota</taxon>
        <taxon>Metazoa</taxon>
        <taxon>Chordata</taxon>
        <taxon>Craniata</taxon>
        <taxon>Vertebrata</taxon>
        <taxon>Euteleostomi</taxon>
        <taxon>Actinopterygii</taxon>
        <taxon>Polypteriformes</taxon>
        <taxon>Polypteridae</taxon>
        <taxon>Erpetoichthys</taxon>
    </lineage>
</organism>
<keyword evidence="8" id="KW-1185">Reference proteome</keyword>
<dbReference type="Ensembl" id="ENSECRT00000003751.1">
    <property type="protein sequence ID" value="ENSECRP00000003690.1"/>
    <property type="gene ID" value="ENSECRG00000002537.1"/>
</dbReference>
<dbReference type="FunFam" id="3.40.33.10:FF:000008">
    <property type="entry name" value="GLI pathogenesis-related 1 (Glioma)"/>
    <property type="match status" value="1"/>
</dbReference>
<comment type="subcellular location">
    <subcellularLocation>
        <location evidence="1">Membrane</location>
    </subcellularLocation>
</comment>
<evidence type="ECO:0000256" key="4">
    <source>
        <dbReference type="ARBA" id="ARBA00023136"/>
    </source>
</evidence>
<evidence type="ECO:0000256" key="3">
    <source>
        <dbReference type="ARBA" id="ARBA00022729"/>
    </source>
</evidence>
<dbReference type="InterPro" id="IPR018244">
    <property type="entry name" value="Allrgn_V5/Tpx1_CS"/>
</dbReference>
<evidence type="ECO:0000256" key="2">
    <source>
        <dbReference type="ARBA" id="ARBA00009923"/>
    </source>
</evidence>
<dbReference type="SMART" id="SM00198">
    <property type="entry name" value="SCP"/>
    <property type="match status" value="1"/>
</dbReference>